<dbReference type="SUPFAM" id="SSF52833">
    <property type="entry name" value="Thioredoxin-like"/>
    <property type="match status" value="1"/>
</dbReference>
<dbReference type="RefSeq" id="WP_243360395.1">
    <property type="nucleotide sequence ID" value="NZ_JALGBH010000001.1"/>
</dbReference>
<keyword evidence="8" id="KW-1185">Reference proteome</keyword>
<keyword evidence="4" id="KW-0676">Redox-active center</keyword>
<sequence length="383" mass="42484">MKRTLLSAMLVLPLSIFAQNQFTVKGKLAKVKDGTKLYIAYPYNNQRVIDSAVVTNGSFEFKGAIENPTTAQLFKNVNPFVKGANTKNLDFAGFYIEPGTVTVTSVDSVKSLVAGGTAANIDNTKLKGMLTAISAKEKVLNDEYAKFTKEQKEDEAFMEAFYEKYDKVDNEKKPIYLEFIKQNPKSYISLVTLSGISGDDKIIDQTEKLYAALDPALKQSKIGASLPARFSSTRKTAIGVNAIEFTQNDVDGKPVKLSDFKGKYVLIDFWASWCGPCRGENPNVVAAFNKYKDKNFTILGVSLDGGDTRTTKEAWMKAIKDDGLNWTQVSDLKGWNNEVSREWGIFSIPANFLLDPSGKIIAKDLRGSKLHKKLEEVLTNRSK</sequence>
<organism evidence="7 8">
    <name type="scientific">Pedobacter montanisoli</name>
    <dbReference type="NCBI Taxonomy" id="2923277"/>
    <lineage>
        <taxon>Bacteria</taxon>
        <taxon>Pseudomonadati</taxon>
        <taxon>Bacteroidota</taxon>
        <taxon>Sphingobacteriia</taxon>
        <taxon>Sphingobacteriales</taxon>
        <taxon>Sphingobacteriaceae</taxon>
        <taxon>Pedobacter</taxon>
    </lineage>
</organism>
<reference evidence="7" key="1">
    <citation type="submission" date="2022-03" db="EMBL/GenBank/DDBJ databases">
        <authorList>
            <person name="Woo C.Y."/>
        </authorList>
    </citation>
    <scope>NUCLEOTIDE SEQUENCE</scope>
    <source>
        <strain evidence="7">CYS-01</strain>
    </source>
</reference>
<evidence type="ECO:0000256" key="2">
    <source>
        <dbReference type="ARBA" id="ARBA00022748"/>
    </source>
</evidence>
<evidence type="ECO:0000256" key="1">
    <source>
        <dbReference type="ARBA" id="ARBA00004196"/>
    </source>
</evidence>
<dbReference type="Pfam" id="PF14289">
    <property type="entry name" value="DUF4369"/>
    <property type="match status" value="1"/>
</dbReference>
<name>A0ABS9ZV07_9SPHI</name>
<evidence type="ECO:0000256" key="5">
    <source>
        <dbReference type="SAM" id="SignalP"/>
    </source>
</evidence>
<dbReference type="InterPro" id="IPR000866">
    <property type="entry name" value="AhpC/TSA"/>
</dbReference>
<evidence type="ECO:0000256" key="4">
    <source>
        <dbReference type="ARBA" id="ARBA00023284"/>
    </source>
</evidence>
<keyword evidence="5" id="KW-0732">Signal</keyword>
<dbReference type="Proteomes" id="UP001165460">
    <property type="component" value="Unassembled WGS sequence"/>
</dbReference>
<protein>
    <submittedName>
        <fullName evidence="7">AhpC/TSA family protein</fullName>
    </submittedName>
</protein>
<evidence type="ECO:0000256" key="3">
    <source>
        <dbReference type="ARBA" id="ARBA00023157"/>
    </source>
</evidence>
<feature type="chain" id="PRO_5045286896" evidence="5">
    <location>
        <begin position="19"/>
        <end position="383"/>
    </location>
</feature>
<dbReference type="InterPro" id="IPR017937">
    <property type="entry name" value="Thioredoxin_CS"/>
</dbReference>
<dbReference type="PANTHER" id="PTHR42852:SF6">
    <property type="entry name" value="THIOL:DISULFIDE INTERCHANGE PROTEIN DSBE"/>
    <property type="match status" value="1"/>
</dbReference>
<feature type="domain" description="Thioredoxin" evidence="6">
    <location>
        <begin position="236"/>
        <end position="383"/>
    </location>
</feature>
<dbReference type="PANTHER" id="PTHR42852">
    <property type="entry name" value="THIOL:DISULFIDE INTERCHANGE PROTEIN DSBE"/>
    <property type="match status" value="1"/>
</dbReference>
<dbReference type="Gene3D" id="3.40.30.10">
    <property type="entry name" value="Glutaredoxin"/>
    <property type="match status" value="1"/>
</dbReference>
<dbReference type="PROSITE" id="PS00194">
    <property type="entry name" value="THIOREDOXIN_1"/>
    <property type="match status" value="1"/>
</dbReference>
<keyword evidence="3" id="KW-1015">Disulfide bond</keyword>
<gene>
    <name evidence="7" type="ORF">MMF97_05510</name>
</gene>
<evidence type="ECO:0000313" key="7">
    <source>
        <dbReference type="EMBL" id="MCJ0742162.1"/>
    </source>
</evidence>
<comment type="subcellular location">
    <subcellularLocation>
        <location evidence="1">Cell envelope</location>
    </subcellularLocation>
</comment>
<dbReference type="CDD" id="cd02966">
    <property type="entry name" value="TlpA_like_family"/>
    <property type="match status" value="1"/>
</dbReference>
<dbReference type="Pfam" id="PF00578">
    <property type="entry name" value="AhpC-TSA"/>
    <property type="match status" value="1"/>
</dbReference>
<dbReference type="PROSITE" id="PS51352">
    <property type="entry name" value="THIOREDOXIN_2"/>
    <property type="match status" value="1"/>
</dbReference>
<dbReference type="InterPro" id="IPR013766">
    <property type="entry name" value="Thioredoxin_domain"/>
</dbReference>
<dbReference type="InterPro" id="IPR025380">
    <property type="entry name" value="DUF4369"/>
</dbReference>
<keyword evidence="2" id="KW-0201">Cytochrome c-type biogenesis</keyword>
<feature type="signal peptide" evidence="5">
    <location>
        <begin position="1"/>
        <end position="18"/>
    </location>
</feature>
<dbReference type="EMBL" id="JALGBH010000001">
    <property type="protein sequence ID" value="MCJ0742162.1"/>
    <property type="molecule type" value="Genomic_DNA"/>
</dbReference>
<dbReference type="InterPro" id="IPR050553">
    <property type="entry name" value="Thioredoxin_ResA/DsbE_sf"/>
</dbReference>
<comment type="caution">
    <text evidence="7">The sequence shown here is derived from an EMBL/GenBank/DDBJ whole genome shotgun (WGS) entry which is preliminary data.</text>
</comment>
<accession>A0ABS9ZV07</accession>
<evidence type="ECO:0000313" key="8">
    <source>
        <dbReference type="Proteomes" id="UP001165460"/>
    </source>
</evidence>
<proteinExistence type="predicted"/>
<evidence type="ECO:0000259" key="6">
    <source>
        <dbReference type="PROSITE" id="PS51352"/>
    </source>
</evidence>
<dbReference type="InterPro" id="IPR036249">
    <property type="entry name" value="Thioredoxin-like_sf"/>
</dbReference>